<keyword evidence="1" id="KW-0732">Signal</keyword>
<evidence type="ECO:0000313" key="3">
    <source>
        <dbReference type="EnsemblMetazoa" id="SCAU004645-PA"/>
    </source>
</evidence>
<keyword evidence="4" id="KW-1185">Reference proteome</keyword>
<organism evidence="3 4">
    <name type="scientific">Stomoxys calcitrans</name>
    <name type="common">Stable fly</name>
    <name type="synonym">Conops calcitrans</name>
    <dbReference type="NCBI Taxonomy" id="35570"/>
    <lineage>
        <taxon>Eukaryota</taxon>
        <taxon>Metazoa</taxon>
        <taxon>Ecdysozoa</taxon>
        <taxon>Arthropoda</taxon>
        <taxon>Hexapoda</taxon>
        <taxon>Insecta</taxon>
        <taxon>Pterygota</taxon>
        <taxon>Neoptera</taxon>
        <taxon>Endopterygota</taxon>
        <taxon>Diptera</taxon>
        <taxon>Brachycera</taxon>
        <taxon>Muscomorpha</taxon>
        <taxon>Muscoidea</taxon>
        <taxon>Muscidae</taxon>
        <taxon>Stomoxys</taxon>
    </lineage>
</organism>
<sequence length="116" mass="12755">MLKLFVIVLLATLAVVRADEEKFCAGCPSDLKAEDAAAELNKSLAKLATGDGPHYKLGKIHTASKQVVRGLLYRINADLIDENDKTKTCDIKMVFYQGVEVTFNCPGEDEVKKTHD</sequence>
<feature type="signal peptide" evidence="1">
    <location>
        <begin position="1"/>
        <end position="18"/>
    </location>
</feature>
<protein>
    <recommendedName>
        <fullName evidence="2">Cystatin domain-containing protein</fullName>
    </recommendedName>
</protein>
<evidence type="ECO:0000259" key="2">
    <source>
        <dbReference type="SMART" id="SM00043"/>
    </source>
</evidence>
<feature type="chain" id="PRO_5009326135" description="Cystatin domain-containing protein" evidence="1">
    <location>
        <begin position="19"/>
        <end position="116"/>
    </location>
</feature>
<dbReference type="InterPro" id="IPR046350">
    <property type="entry name" value="Cystatin_sf"/>
</dbReference>
<feature type="domain" description="Cystatin" evidence="2">
    <location>
        <begin position="23"/>
        <end position="106"/>
    </location>
</feature>
<dbReference type="VEuPathDB" id="VectorBase:SCAU004645"/>
<dbReference type="KEGG" id="scac:106094491"/>
<gene>
    <name evidence="3" type="primary">106094491</name>
</gene>
<dbReference type="Proteomes" id="UP000095300">
    <property type="component" value="Unassembled WGS sequence"/>
</dbReference>
<dbReference type="Gene3D" id="3.10.450.10">
    <property type="match status" value="1"/>
</dbReference>
<dbReference type="OrthoDB" id="6357437at2759"/>
<dbReference type="SMART" id="SM00043">
    <property type="entry name" value="CY"/>
    <property type="match status" value="1"/>
</dbReference>
<dbReference type="EnsemblMetazoa" id="SCAU004645-RA">
    <property type="protein sequence ID" value="SCAU004645-PA"/>
    <property type="gene ID" value="SCAU004645"/>
</dbReference>
<name>A0A1I8P447_STOCA</name>
<dbReference type="Pfam" id="PF00031">
    <property type="entry name" value="Cystatin"/>
    <property type="match status" value="1"/>
</dbReference>
<dbReference type="SUPFAM" id="SSF54403">
    <property type="entry name" value="Cystatin/monellin"/>
    <property type="match status" value="1"/>
</dbReference>
<dbReference type="AlphaFoldDB" id="A0A1I8P447"/>
<evidence type="ECO:0000313" key="4">
    <source>
        <dbReference type="Proteomes" id="UP000095300"/>
    </source>
</evidence>
<reference evidence="3" key="1">
    <citation type="submission" date="2020-05" db="UniProtKB">
        <authorList>
            <consortium name="EnsemblMetazoa"/>
        </authorList>
    </citation>
    <scope>IDENTIFICATION</scope>
    <source>
        <strain evidence="3">USDA</strain>
    </source>
</reference>
<proteinExistence type="predicted"/>
<accession>A0A1I8P447</accession>
<dbReference type="InterPro" id="IPR000010">
    <property type="entry name" value="Cystatin_dom"/>
</dbReference>
<evidence type="ECO:0000256" key="1">
    <source>
        <dbReference type="SAM" id="SignalP"/>
    </source>
</evidence>
<dbReference type="GO" id="GO:0004869">
    <property type="term" value="F:cysteine-type endopeptidase inhibitor activity"/>
    <property type="evidence" value="ECO:0007669"/>
    <property type="project" value="InterPro"/>
</dbReference>